<accession>A0A427XLV3</accession>
<feature type="compositionally biased region" description="Low complexity" evidence="1">
    <location>
        <begin position="44"/>
        <end position="58"/>
    </location>
</feature>
<dbReference type="InterPro" id="IPR024964">
    <property type="entry name" value="CTLH/CRA"/>
</dbReference>
<name>A0A427XLV3_9TREE</name>
<evidence type="ECO:0000313" key="3">
    <source>
        <dbReference type="EMBL" id="RSH79840.1"/>
    </source>
</evidence>
<feature type="region of interest" description="Disordered" evidence="1">
    <location>
        <begin position="36"/>
        <end position="67"/>
    </location>
</feature>
<dbReference type="OrthoDB" id="8048523at2759"/>
<gene>
    <name evidence="3" type="ORF">EHS24_009500</name>
</gene>
<keyword evidence="4" id="KW-1185">Reference proteome</keyword>
<dbReference type="Proteomes" id="UP000279236">
    <property type="component" value="Unassembled WGS sequence"/>
</dbReference>
<evidence type="ECO:0000256" key="1">
    <source>
        <dbReference type="SAM" id="MobiDB-lite"/>
    </source>
</evidence>
<organism evidence="3 4">
    <name type="scientific">Apiotrichum porosum</name>
    <dbReference type="NCBI Taxonomy" id="105984"/>
    <lineage>
        <taxon>Eukaryota</taxon>
        <taxon>Fungi</taxon>
        <taxon>Dikarya</taxon>
        <taxon>Basidiomycota</taxon>
        <taxon>Agaricomycotina</taxon>
        <taxon>Tremellomycetes</taxon>
        <taxon>Trichosporonales</taxon>
        <taxon>Trichosporonaceae</taxon>
        <taxon>Apiotrichum</taxon>
    </lineage>
</organism>
<dbReference type="InterPro" id="IPR013144">
    <property type="entry name" value="CRA_dom"/>
</dbReference>
<dbReference type="RefSeq" id="XP_028474949.1">
    <property type="nucleotide sequence ID" value="XM_028624781.1"/>
</dbReference>
<protein>
    <recommendedName>
        <fullName evidence="2">CRA domain-containing protein</fullName>
    </recommendedName>
</protein>
<dbReference type="GeneID" id="39594043"/>
<dbReference type="EMBL" id="RSCE01000009">
    <property type="protein sequence ID" value="RSH79840.1"/>
    <property type="molecule type" value="Genomic_DNA"/>
</dbReference>
<proteinExistence type="predicted"/>
<dbReference type="SMART" id="SM00757">
    <property type="entry name" value="CRA"/>
    <property type="match status" value="1"/>
</dbReference>
<comment type="caution">
    <text evidence="3">The sequence shown here is derived from an EMBL/GenBank/DDBJ whole genome shotgun (WGS) entry which is preliminary data.</text>
</comment>
<sequence length="394" mass="41338">MPSSKAPTRPQHPMTLHDVVVDYVLNSAYTGTAKILASCPPRPTSASSSGSGTSSSHPSPSPERMDVDVDADVAGDLGSDDAAQAHGEAGSRPLLDDAALASIDQRRAILDYILNGAVVRAVDALQTHFPAVLAPAVRNGGGSSPGGSSAAAVVASNGAGNGASTASNGASSSSAYVLTPRAVPLARGMAGSPAPTNHETPVFVHSADPDHVRLNLQIQQFIESFRQLAPSAPSSPANSIESLNGSSNLTGSKELTEALSALQALHTDATRLTPDHRAYYLQEIKDVGALFAYTDPENSILRGFLDQARRIALAQQVNAAILKSEGRPVRSHLEEVVRRTHAIYATVAEQGIDPQPSWTGDAKGAAHWRIAEQLKRKPFQKGGFNLHEYVWESS</sequence>
<dbReference type="AlphaFoldDB" id="A0A427XLV3"/>
<feature type="domain" description="CRA" evidence="2">
    <location>
        <begin position="253"/>
        <end position="353"/>
    </location>
</feature>
<evidence type="ECO:0000313" key="4">
    <source>
        <dbReference type="Proteomes" id="UP000279236"/>
    </source>
</evidence>
<evidence type="ECO:0000259" key="2">
    <source>
        <dbReference type="SMART" id="SM00757"/>
    </source>
</evidence>
<reference evidence="3 4" key="1">
    <citation type="submission" date="2018-11" db="EMBL/GenBank/DDBJ databases">
        <title>Genome sequence of Apiotrichum porosum DSM 27194.</title>
        <authorList>
            <person name="Aliyu H."/>
            <person name="Gorte O."/>
            <person name="Ochsenreither K."/>
        </authorList>
    </citation>
    <scope>NUCLEOTIDE SEQUENCE [LARGE SCALE GENOMIC DNA]</scope>
    <source>
        <strain evidence="3 4">DSM 27194</strain>
    </source>
</reference>
<dbReference type="STRING" id="105984.A0A427XLV3"/>
<dbReference type="Pfam" id="PF10607">
    <property type="entry name" value="CTLH"/>
    <property type="match status" value="1"/>
</dbReference>